<feature type="chain" id="PRO_5041432282" description="3-carboxymuconate cyclase" evidence="1">
    <location>
        <begin position="19"/>
        <end position="413"/>
    </location>
</feature>
<keyword evidence="1" id="KW-0732">Signal</keyword>
<name>A0AA40CX28_9PEZI</name>
<organism evidence="2 3">
    <name type="scientific">Lasiodiplodia hormozganensis</name>
    <dbReference type="NCBI Taxonomy" id="869390"/>
    <lineage>
        <taxon>Eukaryota</taxon>
        <taxon>Fungi</taxon>
        <taxon>Dikarya</taxon>
        <taxon>Ascomycota</taxon>
        <taxon>Pezizomycotina</taxon>
        <taxon>Dothideomycetes</taxon>
        <taxon>Dothideomycetes incertae sedis</taxon>
        <taxon>Botryosphaeriales</taxon>
        <taxon>Botryosphaeriaceae</taxon>
        <taxon>Lasiodiplodia</taxon>
    </lineage>
</organism>
<keyword evidence="3" id="KW-1185">Reference proteome</keyword>
<reference evidence="2" key="1">
    <citation type="submission" date="2023-06" db="EMBL/GenBank/DDBJ databases">
        <title>Multi-omics analyses reveal the molecular pathogenesis toolkit of Lasiodiplodia hormozganensis, a cross-kingdom pathogen.</title>
        <authorList>
            <person name="Felix C."/>
            <person name="Meneses R."/>
            <person name="Goncalves M.F.M."/>
            <person name="Tilleman L."/>
            <person name="Duarte A.S."/>
            <person name="Jorrin-Novo J.V."/>
            <person name="Van De Peer Y."/>
            <person name="Deforce D."/>
            <person name="Van Nieuwerburgh F."/>
            <person name="Esteves A.C."/>
            <person name="Alves A."/>
        </authorList>
    </citation>
    <scope>NUCLEOTIDE SEQUENCE</scope>
    <source>
        <strain evidence="2">CBS 339.90</strain>
    </source>
</reference>
<protein>
    <recommendedName>
        <fullName evidence="4">3-carboxymuconate cyclase</fullName>
    </recommendedName>
</protein>
<evidence type="ECO:0000256" key="1">
    <source>
        <dbReference type="SAM" id="SignalP"/>
    </source>
</evidence>
<evidence type="ECO:0000313" key="3">
    <source>
        <dbReference type="Proteomes" id="UP001175001"/>
    </source>
</evidence>
<feature type="signal peptide" evidence="1">
    <location>
        <begin position="1"/>
        <end position="18"/>
    </location>
</feature>
<dbReference type="SUPFAM" id="SSF63825">
    <property type="entry name" value="YWTD domain"/>
    <property type="match status" value="1"/>
</dbReference>
<gene>
    <name evidence="2" type="ORF">DIS24_g5136</name>
</gene>
<dbReference type="AlphaFoldDB" id="A0AA40CX28"/>
<accession>A0AA40CX28</accession>
<dbReference type="InterPro" id="IPR015943">
    <property type="entry name" value="WD40/YVTN_repeat-like_dom_sf"/>
</dbReference>
<dbReference type="EMBL" id="JAUJDW010000020">
    <property type="protein sequence ID" value="KAK0654621.1"/>
    <property type="molecule type" value="Genomic_DNA"/>
</dbReference>
<dbReference type="Proteomes" id="UP001175001">
    <property type="component" value="Unassembled WGS sequence"/>
</dbReference>
<comment type="caution">
    <text evidence="2">The sequence shown here is derived from an EMBL/GenBank/DDBJ whole genome shotgun (WGS) entry which is preliminary data.</text>
</comment>
<evidence type="ECO:0000313" key="2">
    <source>
        <dbReference type="EMBL" id="KAK0654621.1"/>
    </source>
</evidence>
<sequence>MYTLFRNILLFASTLATAAPSGQRYRATGRAIYFLTNDANNAVVSIPIAADGTLSEGTVTVTGGAGSNAINGANNMPAAPDALVAQSSLTIAGNNLFAVNAGSNTLSMFSISPSDPTKLTPVGRPASVPGDFPNTVAASPKHNLVCVGTTGARAGITCTTFSPTTGLIIGLGDDGGPHMDALRPFDLGQSTPPVGPTNTVSQVFFSDDESKLFTTVKGNPASNKTGFFSVFPIEQNLAGSRLAMHDTRSSPPGTAVLFGSAVVPGNSRVFVTDPSFGAAVLDVDEASGVATLGARGAIAGQKATCWATISEATRSAFVADAGMNRLVEMSLEDASVISMVDLSSAEDRDPGLTDLKAAGNFVYALSPGNGTTAAAVTVLDVSGGKGAGPRMVQHFELTGLGVGKNAQGMAVLV</sequence>
<proteinExistence type="predicted"/>
<dbReference type="Gene3D" id="2.130.10.10">
    <property type="entry name" value="YVTN repeat-like/Quinoprotein amine dehydrogenase"/>
    <property type="match status" value="1"/>
</dbReference>
<evidence type="ECO:0008006" key="4">
    <source>
        <dbReference type="Google" id="ProtNLM"/>
    </source>
</evidence>